<protein>
    <submittedName>
        <fullName evidence="2">Uncharacterized protein</fullName>
    </submittedName>
</protein>
<organism evidence="2 3">
    <name type="scientific">Hibiscus sabdariffa</name>
    <name type="common">roselle</name>
    <dbReference type="NCBI Taxonomy" id="183260"/>
    <lineage>
        <taxon>Eukaryota</taxon>
        <taxon>Viridiplantae</taxon>
        <taxon>Streptophyta</taxon>
        <taxon>Embryophyta</taxon>
        <taxon>Tracheophyta</taxon>
        <taxon>Spermatophyta</taxon>
        <taxon>Magnoliopsida</taxon>
        <taxon>eudicotyledons</taxon>
        <taxon>Gunneridae</taxon>
        <taxon>Pentapetalae</taxon>
        <taxon>rosids</taxon>
        <taxon>malvids</taxon>
        <taxon>Malvales</taxon>
        <taxon>Malvaceae</taxon>
        <taxon>Malvoideae</taxon>
        <taxon>Hibiscus</taxon>
    </lineage>
</organism>
<gene>
    <name evidence="2" type="ORF">V6N11_072114</name>
</gene>
<dbReference type="EMBL" id="JBBPBN010000003">
    <property type="protein sequence ID" value="KAK9043785.1"/>
    <property type="molecule type" value="Genomic_DNA"/>
</dbReference>
<evidence type="ECO:0000256" key="1">
    <source>
        <dbReference type="SAM" id="Phobius"/>
    </source>
</evidence>
<keyword evidence="3" id="KW-1185">Reference proteome</keyword>
<keyword evidence="1" id="KW-0812">Transmembrane</keyword>
<name>A0ABR2U219_9ROSI</name>
<dbReference type="Proteomes" id="UP001396334">
    <property type="component" value="Unassembled WGS sequence"/>
</dbReference>
<evidence type="ECO:0000313" key="3">
    <source>
        <dbReference type="Proteomes" id="UP001396334"/>
    </source>
</evidence>
<accession>A0ABR2U219</accession>
<proteinExistence type="predicted"/>
<evidence type="ECO:0000313" key="2">
    <source>
        <dbReference type="EMBL" id="KAK9043785.1"/>
    </source>
</evidence>
<sequence length="108" mass="11927">MSDFHLDQRAKTIPKLEGSISIPGTVPLAAKRNVYDPSPFVGVGNLGKLLSSLLDSTLARSLPIGSFKIRGNDGERRSECQVQRSTLLYEMVLFAWLPLLLTLIRKDS</sequence>
<feature type="transmembrane region" description="Helical" evidence="1">
    <location>
        <begin position="86"/>
        <end position="104"/>
    </location>
</feature>
<keyword evidence="1" id="KW-0472">Membrane</keyword>
<comment type="caution">
    <text evidence="2">The sequence shown here is derived from an EMBL/GenBank/DDBJ whole genome shotgun (WGS) entry which is preliminary data.</text>
</comment>
<reference evidence="2 3" key="1">
    <citation type="journal article" date="2024" name="G3 (Bethesda)">
        <title>Genome assembly of Hibiscus sabdariffa L. provides insights into metabolisms of medicinal natural products.</title>
        <authorList>
            <person name="Kim T."/>
        </authorList>
    </citation>
    <scope>NUCLEOTIDE SEQUENCE [LARGE SCALE GENOMIC DNA]</scope>
    <source>
        <strain evidence="2">TK-2024</strain>
        <tissue evidence="2">Old leaves</tissue>
    </source>
</reference>
<keyword evidence="1" id="KW-1133">Transmembrane helix</keyword>